<evidence type="ECO:0000313" key="2">
    <source>
        <dbReference type="Proteomes" id="UP000001492"/>
    </source>
</evidence>
<dbReference type="RefSeq" id="WP_013480550.1">
    <property type="nucleotide sequence ID" value="NC_014817.1"/>
</dbReference>
<proteinExistence type="predicted"/>
<gene>
    <name evidence="1" type="ordered locus">Astex_3093</name>
</gene>
<dbReference type="AlphaFoldDB" id="E8RTA8"/>
<protein>
    <submittedName>
        <fullName evidence="1">Uncharacterized protein</fullName>
    </submittedName>
</protein>
<accession>E8RTA8</accession>
<name>E8RTA8_ASTEC</name>
<reference evidence="2" key="1">
    <citation type="submission" date="2010-12" db="EMBL/GenBank/DDBJ databases">
        <title>Complete sequence of chromosome 2 of Asticcacaulis excentricus CB 48.</title>
        <authorList>
            <consortium name="US DOE Joint Genome Institute"/>
            <person name="Lucas S."/>
            <person name="Copeland A."/>
            <person name="Lapidus A."/>
            <person name="Cheng J.-F."/>
            <person name="Bruce D."/>
            <person name="Goodwin L."/>
            <person name="Pitluck S."/>
            <person name="Teshima H."/>
            <person name="Davenport K."/>
            <person name="Detter J.C."/>
            <person name="Han C."/>
            <person name="Tapia R."/>
            <person name="Land M."/>
            <person name="Hauser L."/>
            <person name="Jeffries C."/>
            <person name="Kyrpides N."/>
            <person name="Ivanova N."/>
            <person name="Ovchinnikova G."/>
            <person name="Brun Y.V."/>
            <person name="Woyke T."/>
        </authorList>
    </citation>
    <scope>NUCLEOTIDE SEQUENCE [LARGE SCALE GENOMIC DNA]</scope>
    <source>
        <strain evidence="2">ATCC 15261 / DSM 4724 / KCTC 12464 / NCIMB 9791 / VKM B-1370 / CB 48</strain>
    </source>
</reference>
<sequence>MDLLSPVNGVAHPLTDTPWYRDAQIVHLVQPRLLPELRRLSRVQLHTLLMAARAFA</sequence>
<dbReference type="KEGG" id="aex:Astex_3093"/>
<organism evidence="1 2">
    <name type="scientific">Asticcacaulis excentricus (strain ATCC 15261 / DSM 4724 / KCTC 12464 / NCIMB 9791 / VKM B-1370 / CB 48)</name>
    <dbReference type="NCBI Taxonomy" id="573065"/>
    <lineage>
        <taxon>Bacteria</taxon>
        <taxon>Pseudomonadati</taxon>
        <taxon>Pseudomonadota</taxon>
        <taxon>Alphaproteobacteria</taxon>
        <taxon>Caulobacterales</taxon>
        <taxon>Caulobacteraceae</taxon>
        <taxon>Asticcacaulis</taxon>
    </lineage>
</organism>
<dbReference type="EMBL" id="CP002396">
    <property type="protein sequence ID" value="ADU14729.1"/>
    <property type="molecule type" value="Genomic_DNA"/>
</dbReference>
<dbReference type="HOGENOM" id="CLU_3004077_0_0_5"/>
<dbReference type="Proteomes" id="UP000001492">
    <property type="component" value="Chromosome 2"/>
</dbReference>
<evidence type="ECO:0000313" key="1">
    <source>
        <dbReference type="EMBL" id="ADU14729.1"/>
    </source>
</evidence>
<keyword evidence="2" id="KW-1185">Reference proteome</keyword>